<evidence type="ECO:0000256" key="1">
    <source>
        <dbReference type="ARBA" id="ARBA00004127"/>
    </source>
</evidence>
<reference evidence="12" key="1">
    <citation type="submission" date="2017-02" db="EMBL/GenBank/DDBJ databases">
        <authorList>
            <person name="Tafer H."/>
            <person name="Lopandic K."/>
        </authorList>
    </citation>
    <scope>NUCLEOTIDE SEQUENCE [LARGE SCALE GENOMIC DNA]</scope>
    <source>
        <strain evidence="12">CBS 366.77</strain>
    </source>
</reference>
<evidence type="ECO:0000256" key="4">
    <source>
        <dbReference type="ARBA" id="ARBA00022692"/>
    </source>
</evidence>
<keyword evidence="3" id="KW-0813">Transport</keyword>
<dbReference type="OrthoDB" id="1699231at2759"/>
<dbReference type="Pfam" id="PF01699">
    <property type="entry name" value="Na_Ca_ex"/>
    <property type="match status" value="2"/>
</dbReference>
<dbReference type="InterPro" id="IPR044880">
    <property type="entry name" value="NCX_ion-bd_dom_sf"/>
</dbReference>
<proteinExistence type="inferred from homology"/>
<comment type="similarity">
    <text evidence="2">Belongs to the Ca(2+):cation antiporter (CaCA) (TC 2.A.19) family.</text>
</comment>
<feature type="transmembrane region" description="Helical" evidence="9">
    <location>
        <begin position="196"/>
        <end position="216"/>
    </location>
</feature>
<feature type="transmembrane region" description="Helical" evidence="9">
    <location>
        <begin position="292"/>
        <end position="316"/>
    </location>
</feature>
<dbReference type="Gene3D" id="1.20.1420.30">
    <property type="entry name" value="NCX, central ion-binding region"/>
    <property type="match status" value="2"/>
</dbReference>
<comment type="caution">
    <text evidence="11">The sequence shown here is derived from an EMBL/GenBank/DDBJ whole genome shotgun (WGS) entry which is preliminary data.</text>
</comment>
<dbReference type="GO" id="GO:0000329">
    <property type="term" value="C:fungal-type vacuole membrane"/>
    <property type="evidence" value="ECO:0007669"/>
    <property type="project" value="TreeGrafter"/>
</dbReference>
<dbReference type="AlphaFoldDB" id="A0A3A2ZVQ9"/>
<organism evidence="11 12">
    <name type="scientific">Aspergillus sclerotialis</name>
    <dbReference type="NCBI Taxonomy" id="2070753"/>
    <lineage>
        <taxon>Eukaryota</taxon>
        <taxon>Fungi</taxon>
        <taxon>Dikarya</taxon>
        <taxon>Ascomycota</taxon>
        <taxon>Pezizomycotina</taxon>
        <taxon>Eurotiomycetes</taxon>
        <taxon>Eurotiomycetidae</taxon>
        <taxon>Eurotiales</taxon>
        <taxon>Aspergillaceae</taxon>
        <taxon>Aspergillus</taxon>
        <taxon>Aspergillus subgen. Polypaecilum</taxon>
    </lineage>
</organism>
<evidence type="ECO:0000256" key="2">
    <source>
        <dbReference type="ARBA" id="ARBA00008170"/>
    </source>
</evidence>
<evidence type="ECO:0000256" key="9">
    <source>
        <dbReference type="SAM" id="Phobius"/>
    </source>
</evidence>
<feature type="domain" description="Sodium/calcium exchanger membrane region" evidence="10">
    <location>
        <begin position="195"/>
        <end position="348"/>
    </location>
</feature>
<dbReference type="EMBL" id="MVGC01000122">
    <property type="protein sequence ID" value="RJE23404.1"/>
    <property type="molecule type" value="Genomic_DNA"/>
</dbReference>
<dbReference type="FunFam" id="1.20.1420.30:FF:000011">
    <property type="entry name" value="Vacuolar calcium ion transporter"/>
    <property type="match status" value="1"/>
</dbReference>
<feature type="transmembrane region" description="Helical" evidence="9">
    <location>
        <begin position="447"/>
        <end position="469"/>
    </location>
</feature>
<dbReference type="InterPro" id="IPR004837">
    <property type="entry name" value="NaCa_Exmemb"/>
</dbReference>
<feature type="transmembrane region" description="Helical" evidence="9">
    <location>
        <begin position="256"/>
        <end position="280"/>
    </location>
</feature>
<evidence type="ECO:0000256" key="6">
    <source>
        <dbReference type="ARBA" id="ARBA00023065"/>
    </source>
</evidence>
<evidence type="ECO:0000256" key="5">
    <source>
        <dbReference type="ARBA" id="ARBA00022989"/>
    </source>
</evidence>
<keyword evidence="7 9" id="KW-0472">Membrane</keyword>
<feature type="transmembrane region" description="Helical" evidence="9">
    <location>
        <begin position="328"/>
        <end position="346"/>
    </location>
</feature>
<sequence>MHIYKRHARNLAWYDQDGEPSSHNPFKKFRARPRRSDSIQLESRLAHSRTADEVRSSQERRRRVDMNSDLTGPQHADTFPPTSSGTDQFSRPETGDSRPGLEPSTRSYDPINVAYSNDNNSDDTKPRKRKTLLGGFGDHAEVDEAASSSKSHKPANKHKFTFMGQLKATVFNSWINILILAAPAGIALYYVHANAVAIFVVNFIAIIPLAAMLSYATEEIALRTGETIGGLLNATFGNAVELIVAIIALVADEVVIVQTSLIGSMLSNLLLVMGMCFFFGGVNRLEQHFNPVVAQTAASLLALAVGSLIIPTAFHAWSHAGDAGVAPLSRGTSVILLVVYGCYLFFQLKSHTEMYNAPSQKVEKRRMTVEEGAASRGIAQIGKMMAGPNAQQMQITEPEDEPEEPQLSIWVAMLTLAVSTALVALCSEYMVNAIEPITETGNISKTFVGLILLPIVGNAAEHATAVTVACKDKMDLAIGVAVGSSMQIALLVLPLIIVIGWIMGNDDMTLYFDAFQVILLFVSVLLVNYLIADGKSHWLEGVLLMMMYLIIAVAAWFYPAKNREKAGAS</sequence>
<feature type="transmembrane region" description="Helical" evidence="9">
    <location>
        <begin position="510"/>
        <end position="531"/>
    </location>
</feature>
<feature type="compositionally biased region" description="Polar residues" evidence="8">
    <location>
        <begin position="80"/>
        <end position="91"/>
    </location>
</feature>
<feature type="transmembrane region" description="Helical" evidence="9">
    <location>
        <begin position="169"/>
        <end position="190"/>
    </location>
</feature>
<dbReference type="PANTHER" id="PTHR31503">
    <property type="entry name" value="VACUOLAR CALCIUM ION TRANSPORTER"/>
    <property type="match status" value="1"/>
</dbReference>
<protein>
    <submittedName>
        <fullName evidence="11">Transporter</fullName>
    </submittedName>
</protein>
<keyword evidence="4 9" id="KW-0812">Transmembrane</keyword>
<evidence type="ECO:0000256" key="8">
    <source>
        <dbReference type="SAM" id="MobiDB-lite"/>
    </source>
</evidence>
<evidence type="ECO:0000256" key="7">
    <source>
        <dbReference type="ARBA" id="ARBA00023136"/>
    </source>
</evidence>
<dbReference type="STRING" id="2070753.A0A3A2ZVQ9"/>
<dbReference type="Proteomes" id="UP000266188">
    <property type="component" value="Unassembled WGS sequence"/>
</dbReference>
<accession>A0A3A2ZVQ9</accession>
<dbReference type="PANTHER" id="PTHR31503:SF20">
    <property type="entry name" value="CA(2+)_H(+) EXCHANGER, PUTATIVE (EUROFUNG)-RELATED"/>
    <property type="match status" value="1"/>
</dbReference>
<name>A0A3A2ZVQ9_9EURO</name>
<feature type="transmembrane region" description="Helical" evidence="9">
    <location>
        <begin position="228"/>
        <end position="250"/>
    </location>
</feature>
<dbReference type="GO" id="GO:0012505">
    <property type="term" value="C:endomembrane system"/>
    <property type="evidence" value="ECO:0007669"/>
    <property type="project" value="UniProtKB-SubCell"/>
</dbReference>
<feature type="transmembrane region" description="Helical" evidence="9">
    <location>
        <begin position="407"/>
        <end position="427"/>
    </location>
</feature>
<evidence type="ECO:0000256" key="3">
    <source>
        <dbReference type="ARBA" id="ARBA00022448"/>
    </source>
</evidence>
<feature type="compositionally biased region" description="Basic and acidic residues" evidence="8">
    <location>
        <begin position="49"/>
        <end position="66"/>
    </location>
</feature>
<dbReference type="GO" id="GO:0006874">
    <property type="term" value="P:intracellular calcium ion homeostasis"/>
    <property type="evidence" value="ECO:0007669"/>
    <property type="project" value="TreeGrafter"/>
</dbReference>
<dbReference type="InterPro" id="IPR004713">
    <property type="entry name" value="CaH_exchang"/>
</dbReference>
<evidence type="ECO:0000313" key="11">
    <source>
        <dbReference type="EMBL" id="RJE23404.1"/>
    </source>
</evidence>
<comment type="subcellular location">
    <subcellularLocation>
        <location evidence="1">Endomembrane system</location>
        <topology evidence="1">Multi-pass membrane protein</topology>
    </subcellularLocation>
</comment>
<feature type="domain" description="Sodium/calcium exchanger membrane region" evidence="10">
    <location>
        <begin position="412"/>
        <end position="556"/>
    </location>
</feature>
<keyword evidence="12" id="KW-1185">Reference proteome</keyword>
<dbReference type="GO" id="GO:0015369">
    <property type="term" value="F:calcium:proton antiporter activity"/>
    <property type="evidence" value="ECO:0007669"/>
    <property type="project" value="UniProtKB-ARBA"/>
</dbReference>
<feature type="transmembrane region" description="Helical" evidence="9">
    <location>
        <begin position="476"/>
        <end position="504"/>
    </location>
</feature>
<keyword evidence="6" id="KW-0406">Ion transport</keyword>
<feature type="region of interest" description="Disordered" evidence="8">
    <location>
        <begin position="15"/>
        <end position="133"/>
    </location>
</feature>
<keyword evidence="5 9" id="KW-1133">Transmembrane helix</keyword>
<feature type="transmembrane region" description="Helical" evidence="9">
    <location>
        <begin position="538"/>
        <end position="558"/>
    </location>
</feature>
<gene>
    <name evidence="11" type="ORF">PHISCL_04256</name>
</gene>
<evidence type="ECO:0000313" key="12">
    <source>
        <dbReference type="Proteomes" id="UP000266188"/>
    </source>
</evidence>
<evidence type="ECO:0000259" key="10">
    <source>
        <dbReference type="Pfam" id="PF01699"/>
    </source>
</evidence>